<evidence type="ECO:0000313" key="1">
    <source>
        <dbReference type="EMBL" id="KAG7662344.1"/>
    </source>
</evidence>
<proteinExistence type="predicted"/>
<sequence length="222" mass="26115">MKQIALRERIEFPNKPINIYNNKVTLLPNQLYLHLCSNRRIIRHVIDELYKHQQATTYTISCMDGSIQSNSIVQTFTQLLIKLRQIANGDFEFNDQVVNTILIHNLTAFYWDLIIVDKFNYQQLGFDNILRPPQFYYLNLFRILQVIVTKYNCNVVVTAYDIVFNNGIKENIAPVRDTSLQRYTKLDPSFVLHFDQILHIDNIQALQSFNKQTAQWIDINAS</sequence>
<accession>A0A8J5UXG7</accession>
<dbReference type="RefSeq" id="XP_049262577.1">
    <property type="nucleotide sequence ID" value="XM_049408041.1"/>
</dbReference>
<reference evidence="1 2" key="1">
    <citation type="journal article" date="2021" name="DNA Res.">
        <title>Genome analysis of Candida subhashii reveals its hybrid nature and dual mitochondrial genome conformations.</title>
        <authorList>
            <person name="Mixao V."/>
            <person name="Hegedusova E."/>
            <person name="Saus E."/>
            <person name="Pryszcz L.P."/>
            <person name="Cillingova A."/>
            <person name="Nosek J."/>
            <person name="Gabaldon T."/>
        </authorList>
    </citation>
    <scope>NUCLEOTIDE SEQUENCE [LARGE SCALE GENOMIC DNA]</scope>
    <source>
        <strain evidence="1 2">CBS 10753</strain>
    </source>
</reference>
<dbReference type="OrthoDB" id="4026019at2759"/>
<protein>
    <submittedName>
        <fullName evidence="1">Uncharacterized protein</fullName>
    </submittedName>
</protein>
<evidence type="ECO:0000313" key="2">
    <source>
        <dbReference type="Proteomes" id="UP000694255"/>
    </source>
</evidence>
<dbReference type="EMBL" id="JAGSYN010000180">
    <property type="protein sequence ID" value="KAG7662344.1"/>
    <property type="molecule type" value="Genomic_DNA"/>
</dbReference>
<dbReference type="GO" id="GO:0005634">
    <property type="term" value="C:nucleus"/>
    <property type="evidence" value="ECO:0007669"/>
    <property type="project" value="InterPro"/>
</dbReference>
<dbReference type="Pfam" id="PF16836">
    <property type="entry name" value="PSY3"/>
    <property type="match status" value="1"/>
</dbReference>
<dbReference type="GO" id="GO:0097196">
    <property type="term" value="C:Shu complex"/>
    <property type="evidence" value="ECO:0007669"/>
    <property type="project" value="InterPro"/>
</dbReference>
<dbReference type="Proteomes" id="UP000694255">
    <property type="component" value="Unassembled WGS sequence"/>
</dbReference>
<name>A0A8J5UXG7_9ASCO</name>
<keyword evidence="2" id="KW-1185">Reference proteome</keyword>
<dbReference type="GO" id="GO:0000725">
    <property type="term" value="P:recombinational repair"/>
    <property type="evidence" value="ECO:0007669"/>
    <property type="project" value="InterPro"/>
</dbReference>
<dbReference type="InterPro" id="IPR031779">
    <property type="entry name" value="Psy3"/>
</dbReference>
<comment type="caution">
    <text evidence="1">The sequence shown here is derived from an EMBL/GenBank/DDBJ whole genome shotgun (WGS) entry which is preliminary data.</text>
</comment>
<organism evidence="1 2">
    <name type="scientific">[Candida] subhashii</name>
    <dbReference type="NCBI Taxonomy" id="561895"/>
    <lineage>
        <taxon>Eukaryota</taxon>
        <taxon>Fungi</taxon>
        <taxon>Dikarya</taxon>
        <taxon>Ascomycota</taxon>
        <taxon>Saccharomycotina</taxon>
        <taxon>Pichiomycetes</taxon>
        <taxon>Debaryomycetaceae</taxon>
        <taxon>Spathaspora</taxon>
    </lineage>
</organism>
<dbReference type="GeneID" id="73470915"/>
<gene>
    <name evidence="1" type="ORF">J8A68_004115</name>
</gene>
<dbReference type="AlphaFoldDB" id="A0A8J5UXG7"/>